<evidence type="ECO:0000256" key="1">
    <source>
        <dbReference type="SAM" id="MobiDB-lite"/>
    </source>
</evidence>
<sequence length="159" mass="17827">CDLCPDFSAATATAKINHLTYHNRLKILEDKTPLIVPPSASKSKKNRKKRIQVLSEGVPGDTPLARPQRNSNDPPPAVEEEDLPLQEKLDLEHPSLLVSFVEPLDALLDVDEIDNILPTFEIIVSDIVSVIQEHFHLSRPSASNQPKKKTSSKRERERL</sequence>
<organism evidence="2 3">
    <name type="scientific">Nephila pilipes</name>
    <name type="common">Giant wood spider</name>
    <name type="synonym">Nephila maculata</name>
    <dbReference type="NCBI Taxonomy" id="299642"/>
    <lineage>
        <taxon>Eukaryota</taxon>
        <taxon>Metazoa</taxon>
        <taxon>Ecdysozoa</taxon>
        <taxon>Arthropoda</taxon>
        <taxon>Chelicerata</taxon>
        <taxon>Arachnida</taxon>
        <taxon>Araneae</taxon>
        <taxon>Araneomorphae</taxon>
        <taxon>Entelegynae</taxon>
        <taxon>Araneoidea</taxon>
        <taxon>Nephilidae</taxon>
        <taxon>Nephila</taxon>
    </lineage>
</organism>
<dbReference type="AlphaFoldDB" id="A0A8X6UP35"/>
<proteinExistence type="predicted"/>
<gene>
    <name evidence="2" type="ORF">NPIL_423051</name>
</gene>
<keyword evidence="3" id="KW-1185">Reference proteome</keyword>
<feature type="region of interest" description="Disordered" evidence="1">
    <location>
        <begin position="137"/>
        <end position="159"/>
    </location>
</feature>
<accession>A0A8X6UP35</accession>
<feature type="region of interest" description="Disordered" evidence="1">
    <location>
        <begin position="36"/>
        <end position="83"/>
    </location>
</feature>
<dbReference type="Proteomes" id="UP000887013">
    <property type="component" value="Unassembled WGS sequence"/>
</dbReference>
<comment type="caution">
    <text evidence="2">The sequence shown here is derived from an EMBL/GenBank/DDBJ whole genome shotgun (WGS) entry which is preliminary data.</text>
</comment>
<feature type="compositionally biased region" description="Basic residues" evidence="1">
    <location>
        <begin position="42"/>
        <end position="51"/>
    </location>
</feature>
<dbReference type="EMBL" id="BMAW01132378">
    <property type="protein sequence ID" value="GFU43329.1"/>
    <property type="molecule type" value="Genomic_DNA"/>
</dbReference>
<reference evidence="2" key="1">
    <citation type="submission" date="2020-08" db="EMBL/GenBank/DDBJ databases">
        <title>Multicomponent nature underlies the extraordinary mechanical properties of spider dragline silk.</title>
        <authorList>
            <person name="Kono N."/>
            <person name="Nakamura H."/>
            <person name="Mori M."/>
            <person name="Yoshida Y."/>
            <person name="Ohtoshi R."/>
            <person name="Malay A.D."/>
            <person name="Moran D.A.P."/>
            <person name="Tomita M."/>
            <person name="Numata K."/>
            <person name="Arakawa K."/>
        </authorList>
    </citation>
    <scope>NUCLEOTIDE SEQUENCE</scope>
</reference>
<dbReference type="OrthoDB" id="6515899at2759"/>
<name>A0A8X6UP35_NEPPI</name>
<feature type="non-terminal residue" evidence="2">
    <location>
        <position position="1"/>
    </location>
</feature>
<evidence type="ECO:0000313" key="3">
    <source>
        <dbReference type="Proteomes" id="UP000887013"/>
    </source>
</evidence>
<evidence type="ECO:0000313" key="2">
    <source>
        <dbReference type="EMBL" id="GFU43329.1"/>
    </source>
</evidence>
<protein>
    <submittedName>
        <fullName evidence="2">Uncharacterized protein</fullName>
    </submittedName>
</protein>